<reference evidence="2 3" key="1">
    <citation type="submission" date="2014-02" db="EMBL/GenBank/DDBJ databases">
        <title>The genome sequence of Colletotrichum nymphaeae SA-01.</title>
        <authorList>
            <person name="Baroncelli R."/>
            <person name="Thon M.R."/>
        </authorList>
    </citation>
    <scope>NUCLEOTIDE SEQUENCE [LARGE SCALE GENOMIC DNA]</scope>
    <source>
        <strain evidence="2 3">SA-01</strain>
    </source>
</reference>
<dbReference type="EMBL" id="JEMN01001211">
    <property type="protein sequence ID" value="KXH43987.1"/>
    <property type="molecule type" value="Genomic_DNA"/>
</dbReference>
<name>A0A135T775_9PEZI</name>
<dbReference type="OrthoDB" id="5126878at2759"/>
<keyword evidence="1" id="KW-0175">Coiled coil</keyword>
<dbReference type="Proteomes" id="UP000070054">
    <property type="component" value="Unassembled WGS sequence"/>
</dbReference>
<accession>A0A135T775</accession>
<evidence type="ECO:0000256" key="1">
    <source>
        <dbReference type="SAM" id="Coils"/>
    </source>
</evidence>
<evidence type="ECO:0000313" key="2">
    <source>
        <dbReference type="EMBL" id="KXH43987.1"/>
    </source>
</evidence>
<evidence type="ECO:0008006" key="4">
    <source>
        <dbReference type="Google" id="ProtNLM"/>
    </source>
</evidence>
<keyword evidence="3" id="KW-1185">Reference proteome</keyword>
<feature type="coiled-coil region" evidence="1">
    <location>
        <begin position="202"/>
        <end position="229"/>
    </location>
</feature>
<gene>
    <name evidence="2" type="ORF">CNYM01_06585</name>
</gene>
<dbReference type="AlphaFoldDB" id="A0A135T775"/>
<evidence type="ECO:0000313" key="3">
    <source>
        <dbReference type="Proteomes" id="UP000070054"/>
    </source>
</evidence>
<sequence>MSLTRTWKHLDKARPACERCLKSGHKCLGYELPLRMQNFAATGDAGGSQQLVRVSNTSSSTVIHQNIVPELPFTAFRNRMAFSHLVAHYRWAPFWKPLFRMSLDGELDSDVARADYTGSLATALGFMGNSVNEPSMVAEGYELNGKVIRALHHAVSAKSNQELARWAFTIIILSLYQTSHDLLMDIFVDIPGLTLSIASRNRPLFNNEIEAARDKIEQLLRDLRDWRWRWKCDNPDAAREADMPLDEGVEDISLPWAKRLASWPIEVKTPEQAAELIIYNASITQLMNLQVLLDTGMRHPMPFPEDIDEAVLKPAEDPLYTPNEVKYRWQPSMEGLRLMRLAPKLLSVSNGTSVMLAASPIGIMYNSLLATEGLGNLFLSTMAVPSDYAITNRELSVFRLW</sequence>
<protein>
    <recommendedName>
        <fullName evidence="4">Zn(2)-C6 fungal-type domain-containing protein</fullName>
    </recommendedName>
</protein>
<comment type="caution">
    <text evidence="2">The sequence shown here is derived from an EMBL/GenBank/DDBJ whole genome shotgun (WGS) entry which is preliminary data.</text>
</comment>
<proteinExistence type="predicted"/>
<organism evidence="2 3">
    <name type="scientific">Colletotrichum nymphaeae SA-01</name>
    <dbReference type="NCBI Taxonomy" id="1460502"/>
    <lineage>
        <taxon>Eukaryota</taxon>
        <taxon>Fungi</taxon>
        <taxon>Dikarya</taxon>
        <taxon>Ascomycota</taxon>
        <taxon>Pezizomycotina</taxon>
        <taxon>Sordariomycetes</taxon>
        <taxon>Hypocreomycetidae</taxon>
        <taxon>Glomerellales</taxon>
        <taxon>Glomerellaceae</taxon>
        <taxon>Colletotrichum</taxon>
        <taxon>Colletotrichum acutatum species complex</taxon>
    </lineage>
</organism>